<gene>
    <name evidence="2" type="ORF">HSB1_38320</name>
</gene>
<reference evidence="2 3" key="1">
    <citation type="journal article" date="2012" name="J. Bacteriol.">
        <title>Draft Genome Sequence of the Extremely Halophilic Archaeon Halogranum salarium B-1T.</title>
        <authorList>
            <person name="Kim K.K."/>
            <person name="Lee K.C."/>
            <person name="Lee J.S."/>
        </authorList>
    </citation>
    <scope>NUCLEOTIDE SEQUENCE [LARGE SCALE GENOMIC DNA]</scope>
    <source>
        <strain evidence="2 3">B-1</strain>
    </source>
</reference>
<evidence type="ECO:0000256" key="1">
    <source>
        <dbReference type="SAM" id="MobiDB-lite"/>
    </source>
</evidence>
<organism evidence="2 3">
    <name type="scientific">Halogranum salarium B-1</name>
    <dbReference type="NCBI Taxonomy" id="1210908"/>
    <lineage>
        <taxon>Archaea</taxon>
        <taxon>Methanobacteriati</taxon>
        <taxon>Methanobacteriota</taxon>
        <taxon>Stenosarchaea group</taxon>
        <taxon>Halobacteria</taxon>
        <taxon>Halobacteriales</taxon>
        <taxon>Haloferacaceae</taxon>
    </lineage>
</organism>
<evidence type="ECO:0000313" key="3">
    <source>
        <dbReference type="Proteomes" id="UP000007813"/>
    </source>
</evidence>
<name>J2ZCL4_9EURY</name>
<evidence type="ECO:0000313" key="2">
    <source>
        <dbReference type="EMBL" id="EJN58415.1"/>
    </source>
</evidence>
<comment type="caution">
    <text evidence="2">The sequence shown here is derived from an EMBL/GenBank/DDBJ whole genome shotgun (WGS) entry which is preliminary data.</text>
</comment>
<feature type="region of interest" description="Disordered" evidence="1">
    <location>
        <begin position="1"/>
        <end position="39"/>
    </location>
</feature>
<sequence length="39" mass="4480">MSLPEFDAFKSGDDICSSLCPDPPPVRSPKVTSRDRWWR</sequence>
<proteinExistence type="predicted"/>
<protein>
    <submittedName>
        <fullName evidence="2">Uncharacterized protein</fullName>
    </submittedName>
</protein>
<dbReference type="EMBL" id="ALJD01000009">
    <property type="protein sequence ID" value="EJN58415.1"/>
    <property type="molecule type" value="Genomic_DNA"/>
</dbReference>
<dbReference type="Proteomes" id="UP000007813">
    <property type="component" value="Unassembled WGS sequence"/>
</dbReference>
<accession>J2ZCL4</accession>
<dbReference type="AlphaFoldDB" id="J2ZCL4"/>